<evidence type="ECO:0000256" key="4">
    <source>
        <dbReference type="SAM" id="MobiDB-lite"/>
    </source>
</evidence>
<evidence type="ECO:0000259" key="5">
    <source>
        <dbReference type="PROSITE" id="PS50102"/>
    </source>
</evidence>
<dbReference type="InterPro" id="IPR012677">
    <property type="entry name" value="Nucleotide-bd_a/b_plait_sf"/>
</dbReference>
<dbReference type="GO" id="GO:0003723">
    <property type="term" value="F:RNA binding"/>
    <property type="evidence" value="ECO:0007669"/>
    <property type="project" value="UniProtKB-UniRule"/>
</dbReference>
<name>A0A6A4KS11_9ERIC</name>
<keyword evidence="3" id="KW-0175">Coiled coil</keyword>
<reference evidence="6 7" key="1">
    <citation type="journal article" date="2019" name="Genome Biol. Evol.">
        <title>The Rhododendron genome and chromosomal organization provide insight into shared whole-genome duplications across the heath family (Ericaceae).</title>
        <authorList>
            <person name="Soza V.L."/>
            <person name="Lindsley D."/>
            <person name="Waalkes A."/>
            <person name="Ramage E."/>
            <person name="Patwardhan R.P."/>
            <person name="Burton J.N."/>
            <person name="Adey A."/>
            <person name="Kumar A."/>
            <person name="Qiu R."/>
            <person name="Shendure J."/>
            <person name="Hall B."/>
        </authorList>
    </citation>
    <scope>NUCLEOTIDE SEQUENCE [LARGE SCALE GENOMIC DNA]</scope>
    <source>
        <strain evidence="6">RSF 1966-606</strain>
    </source>
</reference>
<evidence type="ECO:0000256" key="1">
    <source>
        <dbReference type="ARBA" id="ARBA00022884"/>
    </source>
</evidence>
<feature type="domain" description="RRM" evidence="5">
    <location>
        <begin position="413"/>
        <end position="498"/>
    </location>
</feature>
<organism evidence="6 7">
    <name type="scientific">Rhododendron williamsianum</name>
    <dbReference type="NCBI Taxonomy" id="262921"/>
    <lineage>
        <taxon>Eukaryota</taxon>
        <taxon>Viridiplantae</taxon>
        <taxon>Streptophyta</taxon>
        <taxon>Embryophyta</taxon>
        <taxon>Tracheophyta</taxon>
        <taxon>Spermatophyta</taxon>
        <taxon>Magnoliopsida</taxon>
        <taxon>eudicotyledons</taxon>
        <taxon>Gunneridae</taxon>
        <taxon>Pentapetalae</taxon>
        <taxon>asterids</taxon>
        <taxon>Ericales</taxon>
        <taxon>Ericaceae</taxon>
        <taxon>Ericoideae</taxon>
        <taxon>Rhodoreae</taxon>
        <taxon>Rhododendron</taxon>
    </lineage>
</organism>
<dbReference type="FunFam" id="3.30.70.330:FF:000187">
    <property type="entry name" value="Heterogeneous nuclear ribonucleoprotein Q"/>
    <property type="match status" value="1"/>
</dbReference>
<keyword evidence="7" id="KW-1185">Reference proteome</keyword>
<dbReference type="Gene3D" id="3.30.70.330">
    <property type="match status" value="2"/>
</dbReference>
<feature type="non-terminal residue" evidence="6">
    <location>
        <position position="1"/>
    </location>
</feature>
<dbReference type="InterPro" id="IPR000504">
    <property type="entry name" value="RRM_dom"/>
</dbReference>
<dbReference type="InterPro" id="IPR035979">
    <property type="entry name" value="RBD_domain_sf"/>
</dbReference>
<feature type="coiled-coil region" evidence="3">
    <location>
        <begin position="357"/>
        <end position="384"/>
    </location>
</feature>
<dbReference type="Pfam" id="PF00076">
    <property type="entry name" value="RRM_1"/>
    <property type="match status" value="2"/>
</dbReference>
<dbReference type="SUPFAM" id="SSF54928">
    <property type="entry name" value="RNA-binding domain, RBD"/>
    <property type="match status" value="1"/>
</dbReference>
<accession>A0A6A4KS11</accession>
<keyword evidence="1 2" id="KW-0694">RNA-binding</keyword>
<feature type="region of interest" description="Disordered" evidence="4">
    <location>
        <begin position="1"/>
        <end position="132"/>
    </location>
</feature>
<feature type="region of interest" description="Disordered" evidence="4">
    <location>
        <begin position="180"/>
        <end position="238"/>
    </location>
</feature>
<evidence type="ECO:0000313" key="6">
    <source>
        <dbReference type="EMBL" id="KAE9450343.1"/>
    </source>
</evidence>
<dbReference type="EMBL" id="QEFC01003069">
    <property type="protein sequence ID" value="KAE9450343.1"/>
    <property type="molecule type" value="Genomic_DNA"/>
</dbReference>
<evidence type="ECO:0000313" key="7">
    <source>
        <dbReference type="Proteomes" id="UP000428333"/>
    </source>
</evidence>
<feature type="domain" description="RRM" evidence="5">
    <location>
        <begin position="511"/>
        <end position="593"/>
    </location>
</feature>
<sequence length="874" mass="97943">MLVEQENASADAVEVTPETKVGTGAKTTRKVVVRKTPARTKTPTSAKAVPRKTPKSEQTEELKVGESSKKEEVGDAKDLDSSLKEESSLSVVEESVNKEELSAQNPEETKRVEDQNVMKGEESPQEKEDSIVVEKLSTVDLKAEQPVEQAKTSVDAVKVTLPAKLRTGVKTTKKIVVRKTVAKTKTPTPAKAVPRRTPKPGQTSNFKVGECSKKEEDEDAMDVDSAKKEEFSMSNAESLQKRENLLLKMLKKPKRWRLKLLEDPVALDVGEVSKSQEPGIPREEEEVKEEIREETRIIEDDVGSEPEAVNMEEDMNELRGEDTQYDDDVHGNERVEEGRDQEVLEEFGEEELAADDIPEQGEEAEALEEENMELTAAAKERKMRKELEIFVGGLDRGSICGKRCRTGPSEDNDSLFLGNICNTWTKEAIKQKLEDYGVRGVQNINLVADARHEGLSRGFAFIEFSCHADAMLAYKRLQKPDVIFGHTERTAKVAFAEPLREPDPDVMAQVKSVFIDGLPLNLDEDRVREQMKGYGEIARIMLARNMSTAKRRDYGFVDFTTHEAAVACVEGINDKYLGDGNSKTKVKARLSNPLPKTQAIKGGICGGFRIGRAGAGSFSKFGRGLGQGAHAFNRPNFQRGRGFYQRDNVPTWRMGFAREHDRDIQYPPFRRREMSGQGGWRDSFRGAHDASRGVLFQLDLSLRGVDTIHLIEVMGCPSQTGGNRFPMEKDSAEHSVDGILMTLTSMMAVPWDETTILYGSKLELFVVSCLLKESFDLFQCHIKCCLMLVWLLLALRTRILITWSLADIVLDWITLIQRFHSVRLAIELMALFVLDSFEAGSSQYAHDYYGTDYGEGPYSSFYQNDRPYGGGFYH</sequence>
<dbReference type="OrthoDB" id="3800936at2759"/>
<dbReference type="PROSITE" id="PS50102">
    <property type="entry name" value="RRM"/>
    <property type="match status" value="2"/>
</dbReference>
<proteinExistence type="predicted"/>
<dbReference type="FunFam" id="3.30.70.330:FF:000816">
    <property type="entry name" value="Heterogeneous nuclear ribonucleoprotein Q"/>
    <property type="match status" value="1"/>
</dbReference>
<dbReference type="CDD" id="cd00590">
    <property type="entry name" value="RRM_SF"/>
    <property type="match status" value="2"/>
</dbReference>
<feature type="compositionally biased region" description="Basic and acidic residues" evidence="4">
    <location>
        <begin position="54"/>
        <end position="87"/>
    </location>
</feature>
<gene>
    <name evidence="6" type="ORF">C3L33_17773</name>
</gene>
<evidence type="ECO:0000256" key="3">
    <source>
        <dbReference type="SAM" id="Coils"/>
    </source>
</evidence>
<dbReference type="SMART" id="SM00360">
    <property type="entry name" value="RRM"/>
    <property type="match status" value="2"/>
</dbReference>
<dbReference type="Proteomes" id="UP000428333">
    <property type="component" value="Linkage Group LG11"/>
</dbReference>
<dbReference type="AlphaFoldDB" id="A0A6A4KS11"/>
<feature type="compositionally biased region" description="Low complexity" evidence="4">
    <location>
        <begin position="183"/>
        <end position="192"/>
    </location>
</feature>
<evidence type="ECO:0000256" key="2">
    <source>
        <dbReference type="PROSITE-ProRule" id="PRU00176"/>
    </source>
</evidence>
<feature type="compositionally biased region" description="Basic residues" evidence="4">
    <location>
        <begin position="27"/>
        <end position="38"/>
    </location>
</feature>
<comment type="caution">
    <text evidence="6">The sequence shown here is derived from an EMBL/GenBank/DDBJ whole genome shotgun (WGS) entry which is preliminary data.</text>
</comment>
<dbReference type="PANTHER" id="PTHR21245">
    <property type="entry name" value="HETEROGENEOUS NUCLEAR RIBONUCLEOPROTEIN"/>
    <property type="match status" value="1"/>
</dbReference>
<protein>
    <recommendedName>
        <fullName evidence="5">RRM domain-containing protein</fullName>
    </recommendedName>
</protein>
<feature type="compositionally biased region" description="Basic and acidic residues" evidence="4">
    <location>
        <begin position="95"/>
        <end position="132"/>
    </location>
</feature>